<dbReference type="EMBL" id="JAGKSP010000001">
    <property type="protein sequence ID" value="MBP3961287.1"/>
    <property type="molecule type" value="Genomic_DNA"/>
</dbReference>
<dbReference type="RefSeq" id="WP_210654650.1">
    <property type="nucleotide sequence ID" value="NZ_JAGKSP010000001.1"/>
</dbReference>
<reference evidence="1 2" key="1">
    <citation type="submission" date="2021-04" db="EMBL/GenBank/DDBJ databases">
        <title>Paenibacillus sp. DLE-14 whole genome sequence.</title>
        <authorList>
            <person name="Ham Y.J."/>
        </authorList>
    </citation>
    <scope>NUCLEOTIDE SEQUENCE [LARGE SCALE GENOMIC DNA]</scope>
    <source>
        <strain evidence="1 2">DLE-14</strain>
    </source>
</reference>
<dbReference type="Proteomes" id="UP000673394">
    <property type="component" value="Unassembled WGS sequence"/>
</dbReference>
<sequence>MADVKFDNSTYQFDSLEQKYRNFFAPAFEIVIDGNSMIRQSVAISSVKVNTTVNQKADSFHFTVQNAFDPVRREFQWINSFLAVGKYVEIKMGYTDKLETVFYGIITSVDLEYPSDGNPTVSVSGMDISFLMMKGSHSNSWKEKKDSDVVKVIGAKYGAKLSVDTTTVMRPIIEQIRMTDYQFLKQLAKSNDYDFFVVGKTLYFRESKNSKTPVITLMYGKNLRSYSTSVDITNQVSQVIVRGFDPKTSTAIEATSGQVDIIGSNSRTGKDIMRSLADYTKEYVYTNATTMQEAQDLADAMMNERAMDLVTGSGESIGIPEIRAGRYIKLDGLGAKFNQPMYLTEVSHSISASGYTTSFEVGGNAI</sequence>
<keyword evidence="2" id="KW-1185">Reference proteome</keyword>
<gene>
    <name evidence="1" type="ORF">I8J30_01080</name>
</gene>
<protein>
    <submittedName>
        <fullName evidence="1">Phage late control D family protein</fullName>
    </submittedName>
</protein>
<name>A0ABS5C6L7_9BACL</name>
<comment type="caution">
    <text evidence="1">The sequence shown here is derived from an EMBL/GenBank/DDBJ whole genome shotgun (WGS) entry which is preliminary data.</text>
</comment>
<dbReference type="SUPFAM" id="SSF69279">
    <property type="entry name" value="Phage tail proteins"/>
    <property type="match status" value="1"/>
</dbReference>
<proteinExistence type="predicted"/>
<organism evidence="1 2">
    <name type="scientific">Paenibacillus lignilyticus</name>
    <dbReference type="NCBI Taxonomy" id="1172615"/>
    <lineage>
        <taxon>Bacteria</taxon>
        <taxon>Bacillati</taxon>
        <taxon>Bacillota</taxon>
        <taxon>Bacilli</taxon>
        <taxon>Bacillales</taxon>
        <taxon>Paenibacillaceae</taxon>
        <taxon>Paenibacillus</taxon>
    </lineage>
</organism>
<evidence type="ECO:0000313" key="1">
    <source>
        <dbReference type="EMBL" id="MBP3961287.1"/>
    </source>
</evidence>
<accession>A0ABS5C6L7</accession>
<dbReference type="Pfam" id="PF05954">
    <property type="entry name" value="Phage_GPD"/>
    <property type="match status" value="1"/>
</dbReference>
<evidence type="ECO:0000313" key="2">
    <source>
        <dbReference type="Proteomes" id="UP000673394"/>
    </source>
</evidence>